<protein>
    <submittedName>
        <fullName evidence="2">Uncharacterized protein</fullName>
    </submittedName>
</protein>
<evidence type="ECO:0000313" key="2">
    <source>
        <dbReference type="EMBL" id="KNZ63587.1"/>
    </source>
</evidence>
<comment type="caution">
    <text evidence="2">The sequence shown here is derived from an EMBL/GenBank/DDBJ whole genome shotgun (WGS) entry which is preliminary data.</text>
</comment>
<accession>A0A0L6VSJ3</accession>
<sequence>MHLASFVIICLSVFNVQAADPSQPNAATSAPKPKTVAMTCDKTYLPLSKLDIAEMQTNGGLDPSQRAQFSTDIVEAVCQGGGSDKNHGGICDAKSCSGSPAVCHTCYQVTMKDGKLVKTSETSVEKVECGKGYFLNTKNDHNVCTAYDNKMYSCAAECNASIQCTKCVSVDDPALQKSS</sequence>
<evidence type="ECO:0000256" key="1">
    <source>
        <dbReference type="SAM" id="SignalP"/>
    </source>
</evidence>
<organism evidence="2 3">
    <name type="scientific">Puccinia sorghi</name>
    <dbReference type="NCBI Taxonomy" id="27349"/>
    <lineage>
        <taxon>Eukaryota</taxon>
        <taxon>Fungi</taxon>
        <taxon>Dikarya</taxon>
        <taxon>Basidiomycota</taxon>
        <taxon>Pucciniomycotina</taxon>
        <taxon>Pucciniomycetes</taxon>
        <taxon>Pucciniales</taxon>
        <taxon>Pucciniaceae</taxon>
        <taxon>Puccinia</taxon>
    </lineage>
</organism>
<keyword evidence="1" id="KW-0732">Signal</keyword>
<dbReference type="AlphaFoldDB" id="A0A0L6VSJ3"/>
<gene>
    <name evidence="2" type="ORF">VP01_1124g5</name>
</gene>
<feature type="signal peptide" evidence="1">
    <location>
        <begin position="1"/>
        <end position="18"/>
    </location>
</feature>
<reference evidence="2 3" key="1">
    <citation type="submission" date="2015-08" db="EMBL/GenBank/DDBJ databases">
        <title>Next Generation Sequencing and Analysis of the Genome of Puccinia sorghi L Schw, the Causal Agent of Maize Common Rust.</title>
        <authorList>
            <person name="Rochi L."/>
            <person name="Burguener G."/>
            <person name="Darino M."/>
            <person name="Turjanski A."/>
            <person name="Kreff E."/>
            <person name="Dieguez M.J."/>
            <person name="Sacco F."/>
        </authorList>
    </citation>
    <scope>NUCLEOTIDE SEQUENCE [LARGE SCALE GENOMIC DNA]</scope>
    <source>
        <strain evidence="2 3">RO10H11247</strain>
    </source>
</reference>
<dbReference type="EMBL" id="LAVV01001388">
    <property type="protein sequence ID" value="KNZ63587.1"/>
    <property type="molecule type" value="Genomic_DNA"/>
</dbReference>
<proteinExistence type="predicted"/>
<name>A0A0L6VSJ3_9BASI</name>
<keyword evidence="3" id="KW-1185">Reference proteome</keyword>
<dbReference type="VEuPathDB" id="FungiDB:VP01_1124g5"/>
<evidence type="ECO:0000313" key="3">
    <source>
        <dbReference type="Proteomes" id="UP000037035"/>
    </source>
</evidence>
<feature type="chain" id="PRO_5005568252" evidence="1">
    <location>
        <begin position="19"/>
        <end position="179"/>
    </location>
</feature>
<dbReference type="OrthoDB" id="2504124at2759"/>
<dbReference type="Proteomes" id="UP000037035">
    <property type="component" value="Unassembled WGS sequence"/>
</dbReference>